<proteinExistence type="predicted"/>
<dbReference type="KEGG" id="gob:Gobs_1510"/>
<dbReference type="Proteomes" id="UP000001382">
    <property type="component" value="Chromosome"/>
</dbReference>
<name>D2SC70_GEOOG</name>
<reference evidence="2" key="2">
    <citation type="submission" date="2010-01" db="EMBL/GenBank/DDBJ databases">
        <title>The complete genome of Geodermatophilus obscurus DSM 43160.</title>
        <authorList>
            <consortium name="US DOE Joint Genome Institute (JGI-PGF)"/>
            <person name="Lucas S."/>
            <person name="Copeland A."/>
            <person name="Lapidus A."/>
            <person name="Glavina del Rio T."/>
            <person name="Dalin E."/>
            <person name="Tice H."/>
            <person name="Bruce D."/>
            <person name="Goodwin L."/>
            <person name="Pitluck S."/>
            <person name="Kyrpides N."/>
            <person name="Mavromatis K."/>
            <person name="Ivanova N."/>
            <person name="Munk A.C."/>
            <person name="Brettin T."/>
            <person name="Detter J.C."/>
            <person name="Han C."/>
            <person name="Larimer F."/>
            <person name="Land M."/>
            <person name="Hauser L."/>
            <person name="Markowitz V."/>
            <person name="Cheng J.-F."/>
            <person name="Hugenholtz P."/>
            <person name="Woyke T."/>
            <person name="Wu D."/>
            <person name="Jando M."/>
            <person name="Schneider S."/>
            <person name="Klenk H.-P."/>
            <person name="Eisen J.A."/>
        </authorList>
    </citation>
    <scope>NUCLEOTIDE SEQUENCE [LARGE SCALE GENOMIC DNA]</scope>
    <source>
        <strain evidence="2">ATCC 25078 / DSM 43160 / JCM 3152 / KCC A-0152 / KCTC 9177 / NBRC 13315 / NRRL B-3577 / G-20</strain>
    </source>
</reference>
<organism evidence="1 2">
    <name type="scientific">Geodermatophilus obscurus (strain ATCC 25078 / DSM 43160 / JCM 3152 / CCUG 61914 / KCC A-0152 / KCTC 9177 / NBRC 13315 / NRRL B-3577 / G-20)</name>
    <dbReference type="NCBI Taxonomy" id="526225"/>
    <lineage>
        <taxon>Bacteria</taxon>
        <taxon>Bacillati</taxon>
        <taxon>Actinomycetota</taxon>
        <taxon>Actinomycetes</taxon>
        <taxon>Geodermatophilales</taxon>
        <taxon>Geodermatophilaceae</taxon>
        <taxon>Geodermatophilus</taxon>
    </lineage>
</organism>
<evidence type="ECO:0000313" key="1">
    <source>
        <dbReference type="EMBL" id="ADB74238.1"/>
    </source>
</evidence>
<gene>
    <name evidence="1" type="ordered locus">Gobs_1510</name>
</gene>
<evidence type="ECO:0000313" key="2">
    <source>
        <dbReference type="Proteomes" id="UP000001382"/>
    </source>
</evidence>
<reference evidence="1 2" key="1">
    <citation type="journal article" date="2010" name="Stand. Genomic Sci.">
        <title>Complete genome sequence of Geodermatophilus obscurus type strain (G-20).</title>
        <authorList>
            <person name="Ivanova N."/>
            <person name="Sikorski J."/>
            <person name="Jando M."/>
            <person name="Munk C."/>
            <person name="Lapidus A."/>
            <person name="Glavina Del Rio T."/>
            <person name="Copeland A."/>
            <person name="Tice H."/>
            <person name="Cheng J.-F."/>
            <person name="Lucas S."/>
            <person name="Chen F."/>
            <person name="Nolan M."/>
            <person name="Bruce D."/>
            <person name="Goodwin L."/>
            <person name="Pitluck S."/>
            <person name="Mavromatis K."/>
            <person name="Mikhailova N."/>
            <person name="Pati A."/>
            <person name="Chen A."/>
            <person name="Palaniappan K."/>
            <person name="Land M."/>
            <person name="Hauser L."/>
            <person name="Chang Y.-J."/>
            <person name="Jeffries C.D."/>
            <person name="Meincke L."/>
            <person name="Brettin T."/>
            <person name="Detter J.C."/>
            <person name="Detter J.C."/>
            <person name="Rohde M."/>
            <person name="Goeker M."/>
            <person name="Bristow J."/>
            <person name="Eisen J.A."/>
            <person name="Markowitz V."/>
            <person name="Hugenholtz P."/>
            <person name="Kyrpides N.C."/>
            <person name="Klenk H.-P."/>
        </authorList>
    </citation>
    <scope>NUCLEOTIDE SEQUENCE [LARGE SCALE GENOMIC DNA]</scope>
    <source>
        <strain evidence="2">ATCC 25078 / DSM 43160 / JCM 3152 / KCC A-0152 / KCTC 9177 / NBRC 13315 / NRRL B-3577 / G-20</strain>
    </source>
</reference>
<dbReference type="HOGENOM" id="CLU_1774752_0_0_11"/>
<dbReference type="RefSeq" id="WP_012947678.1">
    <property type="nucleotide sequence ID" value="NC_013757.1"/>
</dbReference>
<dbReference type="STRING" id="526225.Gobs_1510"/>
<keyword evidence="2" id="KW-1185">Reference proteome</keyword>
<dbReference type="EMBL" id="CP001867">
    <property type="protein sequence ID" value="ADB74238.1"/>
    <property type="molecule type" value="Genomic_DNA"/>
</dbReference>
<dbReference type="AlphaFoldDB" id="D2SC70"/>
<sequence length="146" mass="16249">MTQLSKYKAATERLCVRLAQEGVARVMTEAVVPHAEWTLHRSPDDPVPGCGHQTARQVFDWLRADDLRVRCTDCTKRHHGLEEGDRHWDTRLLKCWVCGDPDGIAPVLPRIHLAWPVPADGGVILRGVKTVEARRSAGCVPATTAR</sequence>
<accession>D2SC70</accession>
<protein>
    <submittedName>
        <fullName evidence="1">Uncharacterized protein</fullName>
    </submittedName>
</protein>